<name>A0ABX1CT19_9SPHN</name>
<protein>
    <submittedName>
        <fullName evidence="1">Uncharacterized protein</fullName>
    </submittedName>
</protein>
<reference evidence="1 2" key="1">
    <citation type="submission" date="2020-03" db="EMBL/GenBank/DDBJ databases">
        <authorList>
            <person name="Wang L."/>
            <person name="He N."/>
            <person name="Li Y."/>
            <person name="Fang Y."/>
            <person name="Zhang F."/>
        </authorList>
    </citation>
    <scope>NUCLEOTIDE SEQUENCE [LARGE SCALE GENOMIC DNA]</scope>
    <source>
        <strain evidence="1 2">36D10-4-7</strain>
    </source>
</reference>
<evidence type="ECO:0000313" key="2">
    <source>
        <dbReference type="Proteomes" id="UP000732399"/>
    </source>
</evidence>
<organism evidence="1 2">
    <name type="scientific">Sphingomonas corticis</name>
    <dbReference type="NCBI Taxonomy" id="2722791"/>
    <lineage>
        <taxon>Bacteria</taxon>
        <taxon>Pseudomonadati</taxon>
        <taxon>Pseudomonadota</taxon>
        <taxon>Alphaproteobacteria</taxon>
        <taxon>Sphingomonadales</taxon>
        <taxon>Sphingomonadaceae</taxon>
        <taxon>Sphingomonas</taxon>
    </lineage>
</organism>
<dbReference type="Proteomes" id="UP000732399">
    <property type="component" value="Unassembled WGS sequence"/>
</dbReference>
<evidence type="ECO:0000313" key="1">
    <source>
        <dbReference type="EMBL" id="NJR79160.1"/>
    </source>
</evidence>
<keyword evidence="2" id="KW-1185">Reference proteome</keyword>
<dbReference type="EMBL" id="JAAVJH010000006">
    <property type="protein sequence ID" value="NJR79160.1"/>
    <property type="molecule type" value="Genomic_DNA"/>
</dbReference>
<dbReference type="RefSeq" id="WP_168134709.1">
    <property type="nucleotide sequence ID" value="NZ_JAAVJH010000006.1"/>
</dbReference>
<proteinExistence type="predicted"/>
<comment type="caution">
    <text evidence="1">The sequence shown here is derived from an EMBL/GenBank/DDBJ whole genome shotgun (WGS) entry which is preliminary data.</text>
</comment>
<gene>
    <name evidence="1" type="ORF">HBH26_11250</name>
</gene>
<accession>A0ABX1CT19</accession>
<sequence length="152" mass="16982">MIRRSATHGNRILLDPDAPQVSWMTRADLHDWIWSMPETTVSAALDTNASWLCNMYAVNRPSQSHWHRMRKGLEAPRDPLDPSLPADMPIPLVHFEWSSAGSYAVVPHPEPWSRLGGPDRSGPIYPHDGNTFQRCSRSARPAGPVVAGRVAR</sequence>